<keyword evidence="2 6" id="KW-0813">Transport</keyword>
<evidence type="ECO:0000256" key="4">
    <source>
        <dbReference type="ARBA" id="ARBA00022989"/>
    </source>
</evidence>
<keyword evidence="4 7" id="KW-1133">Transmembrane helix</keyword>
<dbReference type="InterPro" id="IPR047218">
    <property type="entry name" value="YocR/YhdH-like"/>
</dbReference>
<feature type="transmembrane region" description="Helical" evidence="7">
    <location>
        <begin position="222"/>
        <end position="246"/>
    </location>
</feature>
<dbReference type="SUPFAM" id="SSF161070">
    <property type="entry name" value="SNF-like"/>
    <property type="match status" value="1"/>
</dbReference>
<reference evidence="9" key="1">
    <citation type="submission" date="2013-08" db="EMBL/GenBank/DDBJ databases">
        <title>Genome sequencing of Arenimonas donghaensis.</title>
        <authorList>
            <person name="Chen F."/>
            <person name="Wang G."/>
        </authorList>
    </citation>
    <scope>NUCLEOTIDE SEQUENCE [LARGE SCALE GENOMIC DNA]</scope>
    <source>
        <strain evidence="9">HO3-R19</strain>
    </source>
</reference>
<dbReference type="InterPro" id="IPR037272">
    <property type="entry name" value="SNS_sf"/>
</dbReference>
<dbReference type="PROSITE" id="PS50267">
    <property type="entry name" value="NA_NEUROTRAN_SYMP_3"/>
    <property type="match status" value="1"/>
</dbReference>
<feature type="transmembrane region" description="Helical" evidence="7">
    <location>
        <begin position="89"/>
        <end position="113"/>
    </location>
</feature>
<dbReference type="STRING" id="1121014.N788_00475"/>
<dbReference type="PRINTS" id="PR00176">
    <property type="entry name" value="NANEUSMPORT"/>
</dbReference>
<dbReference type="InterPro" id="IPR000175">
    <property type="entry name" value="Na/ntran_symport"/>
</dbReference>
<evidence type="ECO:0000313" key="9">
    <source>
        <dbReference type="Proteomes" id="UP000029085"/>
    </source>
</evidence>
<keyword evidence="5 7" id="KW-0472">Membrane</keyword>
<feature type="transmembrane region" description="Helical" evidence="7">
    <location>
        <begin position="182"/>
        <end position="202"/>
    </location>
</feature>
<dbReference type="PANTHER" id="PTHR42948:SF1">
    <property type="entry name" value="TRANSPORTER"/>
    <property type="match status" value="1"/>
</dbReference>
<dbReference type="PATRIC" id="fig|1121014.3.peg.92"/>
<evidence type="ECO:0000256" key="3">
    <source>
        <dbReference type="ARBA" id="ARBA00022692"/>
    </source>
</evidence>
<evidence type="ECO:0000256" key="1">
    <source>
        <dbReference type="ARBA" id="ARBA00004141"/>
    </source>
</evidence>
<comment type="caution">
    <text evidence="8">The sequence shown here is derived from an EMBL/GenBank/DDBJ whole genome shotgun (WGS) entry which is preliminary data.</text>
</comment>
<comment type="similarity">
    <text evidence="6">Belongs to the sodium:neurotransmitter symporter (SNF) (TC 2.A.22) family.</text>
</comment>
<feature type="transmembrane region" description="Helical" evidence="7">
    <location>
        <begin position="308"/>
        <end position="331"/>
    </location>
</feature>
<dbReference type="AlphaFoldDB" id="A0A087MLC3"/>
<dbReference type="RefSeq" id="WP_034219901.1">
    <property type="nucleotide sequence ID" value="NZ_AVCJ01000001.1"/>
</dbReference>
<feature type="transmembrane region" description="Helical" evidence="7">
    <location>
        <begin position="351"/>
        <end position="372"/>
    </location>
</feature>
<dbReference type="PANTHER" id="PTHR42948">
    <property type="entry name" value="TRANSPORTER"/>
    <property type="match status" value="1"/>
</dbReference>
<evidence type="ECO:0000256" key="6">
    <source>
        <dbReference type="RuleBase" id="RU003732"/>
    </source>
</evidence>
<gene>
    <name evidence="8" type="ORF">N788_00475</name>
</gene>
<dbReference type="Pfam" id="PF00209">
    <property type="entry name" value="SNF"/>
    <property type="match status" value="2"/>
</dbReference>
<keyword evidence="9" id="KW-1185">Reference proteome</keyword>
<evidence type="ECO:0000313" key="8">
    <source>
        <dbReference type="EMBL" id="KFL37676.1"/>
    </source>
</evidence>
<evidence type="ECO:0000256" key="7">
    <source>
        <dbReference type="SAM" id="Phobius"/>
    </source>
</evidence>
<sequence length="451" mass="48012">MDNNSIHGMWSSRLAFILAASGSAVGLGNIWRFPYLASDNGGGAFVLIYLGCILLVGLPIMAAEILMGRQGRMSPVNTLRKLTREGGHSGGWTVIGWIGMLAAVAILSFYSVVGGWTLHYAWLYVAQIFGGAPITDPGATFTTLLANPTTLVFWHSVFMLVTVGVVAMGVEKGLERAVKFLMPLLFLILLGLLAYGVSTGKIGQAFEFLFKPDFSEVTGDTLLAALGQAFFSLSLGMCGIMTYGAYLPRDISIPRVAVTVAGMDTTIALLAGLAIFPVLFAFGLDPAGGGPGLIFTSLPLAFNDMPFGIPYAVAFFGLLFVAAWTSSISLLEPPTAFLVEKGSLSRKKSAVIAALVIWAIGLVTALGFNVWQNVRVFGRDLQGAIEFVASDIMLPVGGLLIALFAGYTLSRKISRDQLSHLGDRGYQVWRFLICIIAPVLVLIVLAAKILG</sequence>
<feature type="transmembrane region" description="Helical" evidence="7">
    <location>
        <begin position="151"/>
        <end position="170"/>
    </location>
</feature>
<feature type="transmembrane region" description="Helical" evidence="7">
    <location>
        <begin position="42"/>
        <end position="68"/>
    </location>
</feature>
<dbReference type="NCBIfam" id="NF037979">
    <property type="entry name" value="Na_transp"/>
    <property type="match status" value="1"/>
</dbReference>
<accession>A0A087MLC3</accession>
<proteinExistence type="inferred from homology"/>
<keyword evidence="6" id="KW-0769">Symport</keyword>
<dbReference type="CDD" id="cd10336">
    <property type="entry name" value="SLC6sbd_Tyt1-Like"/>
    <property type="match status" value="1"/>
</dbReference>
<comment type="subcellular location">
    <subcellularLocation>
        <location evidence="1">Membrane</location>
        <topology evidence="1">Multi-pass membrane protein</topology>
    </subcellularLocation>
</comment>
<feature type="transmembrane region" description="Helical" evidence="7">
    <location>
        <begin position="431"/>
        <end position="450"/>
    </location>
</feature>
<dbReference type="GO" id="GO:0016020">
    <property type="term" value="C:membrane"/>
    <property type="evidence" value="ECO:0007669"/>
    <property type="project" value="UniProtKB-SubCell"/>
</dbReference>
<dbReference type="EMBL" id="AVCJ01000001">
    <property type="protein sequence ID" value="KFL37676.1"/>
    <property type="molecule type" value="Genomic_DNA"/>
</dbReference>
<feature type="transmembrane region" description="Helical" evidence="7">
    <location>
        <begin position="392"/>
        <end position="410"/>
    </location>
</feature>
<evidence type="ECO:0000256" key="5">
    <source>
        <dbReference type="ARBA" id="ARBA00023136"/>
    </source>
</evidence>
<organism evidence="8 9">
    <name type="scientific">Arenimonas donghaensis DSM 18148 = HO3-R19</name>
    <dbReference type="NCBI Taxonomy" id="1121014"/>
    <lineage>
        <taxon>Bacteria</taxon>
        <taxon>Pseudomonadati</taxon>
        <taxon>Pseudomonadota</taxon>
        <taxon>Gammaproteobacteria</taxon>
        <taxon>Lysobacterales</taxon>
        <taxon>Lysobacteraceae</taxon>
        <taxon>Arenimonas</taxon>
    </lineage>
</organism>
<keyword evidence="3 6" id="KW-0812">Transmembrane</keyword>
<dbReference type="Proteomes" id="UP000029085">
    <property type="component" value="Unassembled WGS sequence"/>
</dbReference>
<name>A0A087MLC3_9GAMM</name>
<evidence type="ECO:0000256" key="2">
    <source>
        <dbReference type="ARBA" id="ARBA00022448"/>
    </source>
</evidence>
<dbReference type="GO" id="GO:0015293">
    <property type="term" value="F:symporter activity"/>
    <property type="evidence" value="ECO:0007669"/>
    <property type="project" value="UniProtKB-KW"/>
</dbReference>
<protein>
    <recommendedName>
        <fullName evidence="6">Transporter</fullName>
    </recommendedName>
</protein>
<feature type="transmembrane region" description="Helical" evidence="7">
    <location>
        <begin position="267"/>
        <end position="288"/>
    </location>
</feature>
<dbReference type="OrthoDB" id="9762833at2"/>
<dbReference type="PROSITE" id="PS00610">
    <property type="entry name" value="NA_NEUROTRAN_SYMP_1"/>
    <property type="match status" value="1"/>
</dbReference>
<reference evidence="8 9" key="2">
    <citation type="journal article" date="2015" name="Stand. Genomic Sci.">
        <title>High quality draft genomic sequence of Arenimonas donghaensis DSM 18148(T).</title>
        <authorList>
            <person name="Chen F."/>
            <person name="Wang H."/>
            <person name="Cao Y."/>
            <person name="Li X."/>
            <person name="Wang G."/>
        </authorList>
    </citation>
    <scope>NUCLEOTIDE SEQUENCE [LARGE SCALE GENOMIC DNA]</scope>
    <source>
        <strain evidence="8 9">HO3-R19</strain>
    </source>
</reference>